<feature type="transmembrane region" description="Helical" evidence="8">
    <location>
        <begin position="188"/>
        <end position="207"/>
    </location>
</feature>
<sequence length="366" mass="41859">MSREPYQLSFSQFVFLIYKTQIGIGVTTLPRDVGEKAGADAWISVLISCLVSIAAGIVIVKIMERHPQDTLYDLLPKIFGKWIGKGMVFIWVILFFFKAGAVFFVILYIIQTWVLPFTPAYLIAGLFLIPTVMTVRLGMKGIGRFADFIYLFSIWMGPFLVLALQEHVEWLNLLPVLREGWLPVLEGVRPTLLSFLGFEVVFILYPFLKHKKEAVKGVVVANVLTLFIYLQVVVFSFVRFSPEEIHSFFWPTFVLLKPIRLPFLERLEIVFISFYLFVLLFTVMAYLYMALYGAIRIGGKQDHRPLLWVTALVGVVVFVFVEPSDIVVIQLQRWLTDVGIVFAFVLPPVLWFIGRVVTGKKKEVAT</sequence>
<keyword evidence="3" id="KW-0813">Transport</keyword>
<dbReference type="Proteomes" id="UP001185012">
    <property type="component" value="Unassembled WGS sequence"/>
</dbReference>
<name>A0ABU1IRG4_9BACL</name>
<reference evidence="9 10" key="1">
    <citation type="submission" date="2023-07" db="EMBL/GenBank/DDBJ databases">
        <title>Genomic Encyclopedia of Type Strains, Phase IV (KMG-IV): sequencing the most valuable type-strain genomes for metagenomic binning, comparative biology and taxonomic classification.</title>
        <authorList>
            <person name="Goeker M."/>
        </authorList>
    </citation>
    <scope>NUCLEOTIDE SEQUENCE [LARGE SCALE GENOMIC DNA]</scope>
    <source>
        <strain evidence="9 10">DSM 45903</strain>
    </source>
</reference>
<comment type="subcellular location">
    <subcellularLocation>
        <location evidence="1">Membrane</location>
        <topology evidence="1">Multi-pass membrane protein</topology>
    </subcellularLocation>
</comment>
<evidence type="ECO:0000256" key="7">
    <source>
        <dbReference type="ARBA" id="ARBA00023136"/>
    </source>
</evidence>
<comment type="caution">
    <text evidence="9">The sequence shown here is derived from an EMBL/GenBank/DDBJ whole genome shotgun (WGS) entry which is preliminary data.</text>
</comment>
<dbReference type="InterPro" id="IPR004761">
    <property type="entry name" value="Spore_GerAB"/>
</dbReference>
<dbReference type="PANTHER" id="PTHR34975:SF2">
    <property type="entry name" value="SPORE GERMINATION PROTEIN A2"/>
    <property type="match status" value="1"/>
</dbReference>
<feature type="transmembrane region" description="Helical" evidence="8">
    <location>
        <begin position="305"/>
        <end position="321"/>
    </location>
</feature>
<evidence type="ECO:0000256" key="2">
    <source>
        <dbReference type="ARBA" id="ARBA00007998"/>
    </source>
</evidence>
<keyword evidence="5 8" id="KW-0812">Transmembrane</keyword>
<evidence type="ECO:0000313" key="9">
    <source>
        <dbReference type="EMBL" id="MDR6227340.1"/>
    </source>
</evidence>
<comment type="similarity">
    <text evidence="2">Belongs to the amino acid-polyamine-organocation (APC) superfamily. Spore germination protein (SGP) (TC 2.A.3.9) family.</text>
</comment>
<evidence type="ECO:0000256" key="6">
    <source>
        <dbReference type="ARBA" id="ARBA00022989"/>
    </source>
</evidence>
<keyword evidence="6 8" id="KW-1133">Transmembrane helix</keyword>
<keyword evidence="4" id="KW-0309">Germination</keyword>
<dbReference type="PANTHER" id="PTHR34975">
    <property type="entry name" value="SPORE GERMINATION PROTEIN A2"/>
    <property type="match status" value="1"/>
</dbReference>
<dbReference type="RefSeq" id="WP_309868336.1">
    <property type="nucleotide sequence ID" value="NZ_JAVDQG010000009.1"/>
</dbReference>
<keyword evidence="10" id="KW-1185">Reference proteome</keyword>
<feature type="transmembrane region" description="Helical" evidence="8">
    <location>
        <begin position="88"/>
        <end position="110"/>
    </location>
</feature>
<feature type="transmembrane region" description="Helical" evidence="8">
    <location>
        <begin position="269"/>
        <end position="293"/>
    </location>
</feature>
<keyword evidence="7 8" id="KW-0472">Membrane</keyword>
<accession>A0ABU1IRG4</accession>
<evidence type="ECO:0000256" key="3">
    <source>
        <dbReference type="ARBA" id="ARBA00022448"/>
    </source>
</evidence>
<feature type="transmembrane region" description="Helical" evidence="8">
    <location>
        <begin position="116"/>
        <end position="136"/>
    </location>
</feature>
<feature type="transmembrane region" description="Helical" evidence="8">
    <location>
        <begin position="219"/>
        <end position="240"/>
    </location>
</feature>
<dbReference type="NCBIfam" id="TIGR00912">
    <property type="entry name" value="2A0309"/>
    <property type="match status" value="1"/>
</dbReference>
<proteinExistence type="inferred from homology"/>
<evidence type="ECO:0000256" key="5">
    <source>
        <dbReference type="ARBA" id="ARBA00022692"/>
    </source>
</evidence>
<dbReference type="Gene3D" id="1.20.1740.10">
    <property type="entry name" value="Amino acid/polyamine transporter I"/>
    <property type="match status" value="1"/>
</dbReference>
<dbReference type="Pfam" id="PF03845">
    <property type="entry name" value="Spore_permease"/>
    <property type="match status" value="1"/>
</dbReference>
<feature type="transmembrane region" description="Helical" evidence="8">
    <location>
        <begin position="333"/>
        <end position="353"/>
    </location>
</feature>
<gene>
    <name evidence="9" type="ORF">JOE21_003355</name>
</gene>
<protein>
    <submittedName>
        <fullName evidence="9">Spore germination protein (Amino acid permease)</fullName>
    </submittedName>
</protein>
<feature type="transmembrane region" description="Helical" evidence="8">
    <location>
        <begin position="41"/>
        <end position="60"/>
    </location>
</feature>
<feature type="transmembrane region" description="Helical" evidence="8">
    <location>
        <begin position="148"/>
        <end position="168"/>
    </location>
</feature>
<evidence type="ECO:0000256" key="1">
    <source>
        <dbReference type="ARBA" id="ARBA00004141"/>
    </source>
</evidence>
<evidence type="ECO:0000256" key="8">
    <source>
        <dbReference type="SAM" id="Phobius"/>
    </source>
</evidence>
<evidence type="ECO:0000313" key="10">
    <source>
        <dbReference type="Proteomes" id="UP001185012"/>
    </source>
</evidence>
<evidence type="ECO:0000256" key="4">
    <source>
        <dbReference type="ARBA" id="ARBA00022544"/>
    </source>
</evidence>
<dbReference type="EMBL" id="JAVDQG010000009">
    <property type="protein sequence ID" value="MDR6227340.1"/>
    <property type="molecule type" value="Genomic_DNA"/>
</dbReference>
<organism evidence="9 10">
    <name type="scientific">Desmospora profundinema</name>
    <dbReference type="NCBI Taxonomy" id="1571184"/>
    <lineage>
        <taxon>Bacteria</taxon>
        <taxon>Bacillati</taxon>
        <taxon>Bacillota</taxon>
        <taxon>Bacilli</taxon>
        <taxon>Bacillales</taxon>
        <taxon>Thermoactinomycetaceae</taxon>
        <taxon>Desmospora</taxon>
    </lineage>
</organism>